<sequence length="899" mass="101872">MQGNNKPDHLLPPRLFATDRAPSGRINIYSKPDLLAFIQHALRNTKELQYIKDSCFGKLFELPARQCPASCKIIHAFLTRQLIVEDKHTLWSVFGSDPIRFGLQEFGTITGLPCGDFPADYNTELEDQSKAHKDPDWIKLIGKKRFTTIADLRHKLETETTMPGKKKLRLALIIIVDGISYLDILRVEAVENLAVTSLIPIQSQPQPGWGVWHDVVADERLTYMENLIANHHPFKKHLWPGGDTSTPILIHKPPLEEPETRRQVSKNALRPRKPLNKPPPCRKQRRISNYFLRTGSTSNSNDQMMEMLSKVSSEVSKLRKEFRLMRQLNKRKKSRTHSKRSAFHSLIGSPHKPQLSHRGCQTDPTEHSTDDVPNETSPAPMEEDHPECTSPVVSQYAAQLYGQPSSESTPVHTTHLPTEPEQTTPVHTTTFYTLPKHTPIEPNPIIHNFPVHNSPVHNSSVHNSPVHISPVHNSPVDTSPVHTSPIHTSPIHTSPVHTSSVHTSLIHTTPVHTTPIHTTPIHTTPVHNQAEPTTPIYDTSDHHYHQLRFQGFEIFEPNSPAPPSLNNPRYDTSTHRATPKPPLNPITPDTSPTKSSGFAEHASSVNAFVATATSKRTSLPTLNVEKSQENLSDEEVVELSDSSPVKPTPRHQPSDEECNLAEELFKCPSIPALALIAPLPQHQWDLFHATLTANTQAFHITPSQFDFSNRFILEIAQPQKWVTTFHMEILMYMLAGRHRELLDREKLAFTTPYLASGIQEVFKGFKKLARKDRFKWDTRLTELVLQPGKKWMEDVFTIYTPMIWEDRHWVGLAINLDMGYVEILDPLPTLYGDNKVQKLMDPILTSLPYLVKKVAKPQQTQFRGLKPFHWERITGSYINERSGDCGPVSIKFMELHSHG</sequence>
<evidence type="ECO:0000256" key="2">
    <source>
        <dbReference type="ARBA" id="ARBA00022670"/>
    </source>
</evidence>
<gene>
    <name evidence="6" type="ORF">HID58_025588</name>
</gene>
<evidence type="ECO:0000256" key="4">
    <source>
        <dbReference type="SAM" id="MobiDB-lite"/>
    </source>
</evidence>
<feature type="domain" description="Ubiquitin-like protease family profile" evidence="5">
    <location>
        <begin position="705"/>
        <end position="896"/>
    </location>
</feature>
<proteinExistence type="inferred from homology"/>
<evidence type="ECO:0000313" key="7">
    <source>
        <dbReference type="Proteomes" id="UP000824890"/>
    </source>
</evidence>
<dbReference type="InterPro" id="IPR038765">
    <property type="entry name" value="Papain-like_cys_pep_sf"/>
</dbReference>
<dbReference type="SUPFAM" id="SSF54001">
    <property type="entry name" value="Cysteine proteinases"/>
    <property type="match status" value="1"/>
</dbReference>
<feature type="compositionally biased region" description="Basic residues" evidence="4">
    <location>
        <begin position="328"/>
        <end position="342"/>
    </location>
</feature>
<feature type="compositionally biased region" description="Basic residues" evidence="4">
    <location>
        <begin position="269"/>
        <end position="284"/>
    </location>
</feature>
<feature type="non-terminal residue" evidence="6">
    <location>
        <position position="899"/>
    </location>
</feature>
<evidence type="ECO:0000259" key="5">
    <source>
        <dbReference type="PROSITE" id="PS50600"/>
    </source>
</evidence>
<feature type="region of interest" description="Disordered" evidence="4">
    <location>
        <begin position="555"/>
        <end position="599"/>
    </location>
</feature>
<keyword evidence="7" id="KW-1185">Reference proteome</keyword>
<dbReference type="Proteomes" id="UP000824890">
    <property type="component" value="Unassembled WGS sequence"/>
</dbReference>
<dbReference type="InterPro" id="IPR015410">
    <property type="entry name" value="DUF1985"/>
</dbReference>
<dbReference type="PANTHER" id="PTHR48449">
    <property type="entry name" value="DUF1985 DOMAIN-CONTAINING PROTEIN"/>
    <property type="match status" value="1"/>
</dbReference>
<comment type="similarity">
    <text evidence="1">Belongs to the peptidase C48 family.</text>
</comment>
<comment type="caution">
    <text evidence="6">The sequence shown here is derived from an EMBL/GenBank/DDBJ whole genome shotgun (WGS) entry which is preliminary data.</text>
</comment>
<keyword evidence="3" id="KW-0378">Hydrolase</keyword>
<feature type="region of interest" description="Disordered" evidence="4">
    <location>
        <begin position="255"/>
        <end position="284"/>
    </location>
</feature>
<dbReference type="InterPro" id="IPR003653">
    <property type="entry name" value="Peptidase_C48_C"/>
</dbReference>
<feature type="region of interest" description="Disordered" evidence="4">
    <location>
        <begin position="620"/>
        <end position="655"/>
    </location>
</feature>
<evidence type="ECO:0000256" key="1">
    <source>
        <dbReference type="ARBA" id="ARBA00005234"/>
    </source>
</evidence>
<dbReference type="PANTHER" id="PTHR48449:SF1">
    <property type="entry name" value="DUF1985 DOMAIN-CONTAINING PROTEIN"/>
    <property type="match status" value="1"/>
</dbReference>
<feature type="region of interest" description="Disordered" evidence="4">
    <location>
        <begin position="402"/>
        <end position="424"/>
    </location>
</feature>
<feature type="region of interest" description="Disordered" evidence="4">
    <location>
        <begin position="327"/>
        <end position="390"/>
    </location>
</feature>
<evidence type="ECO:0000256" key="3">
    <source>
        <dbReference type="ARBA" id="ARBA00022801"/>
    </source>
</evidence>
<accession>A0ABQ8CLM7</accession>
<name>A0ABQ8CLM7_BRANA</name>
<dbReference type="EMBL" id="JAGKQM010000007">
    <property type="protein sequence ID" value="KAH0917928.1"/>
    <property type="molecule type" value="Genomic_DNA"/>
</dbReference>
<reference evidence="6 7" key="1">
    <citation type="submission" date="2021-05" db="EMBL/GenBank/DDBJ databases">
        <title>Genome Assembly of Synthetic Allotetraploid Brassica napus Reveals Homoeologous Exchanges between Subgenomes.</title>
        <authorList>
            <person name="Davis J.T."/>
        </authorList>
    </citation>
    <scope>NUCLEOTIDE SEQUENCE [LARGE SCALE GENOMIC DNA]</scope>
    <source>
        <strain evidence="7">cv. Da-Ae</strain>
        <tissue evidence="6">Seedling</tissue>
    </source>
</reference>
<dbReference type="Pfam" id="PF02902">
    <property type="entry name" value="Peptidase_C48"/>
    <property type="match status" value="1"/>
</dbReference>
<organism evidence="6 7">
    <name type="scientific">Brassica napus</name>
    <name type="common">Rape</name>
    <dbReference type="NCBI Taxonomy" id="3708"/>
    <lineage>
        <taxon>Eukaryota</taxon>
        <taxon>Viridiplantae</taxon>
        <taxon>Streptophyta</taxon>
        <taxon>Embryophyta</taxon>
        <taxon>Tracheophyta</taxon>
        <taxon>Spermatophyta</taxon>
        <taxon>Magnoliopsida</taxon>
        <taxon>eudicotyledons</taxon>
        <taxon>Gunneridae</taxon>
        <taxon>Pentapetalae</taxon>
        <taxon>rosids</taxon>
        <taxon>malvids</taxon>
        <taxon>Brassicales</taxon>
        <taxon>Brassicaceae</taxon>
        <taxon>Brassiceae</taxon>
        <taxon>Brassica</taxon>
    </lineage>
</organism>
<dbReference type="Gene3D" id="3.40.395.10">
    <property type="entry name" value="Adenoviral Proteinase, Chain A"/>
    <property type="match status" value="1"/>
</dbReference>
<keyword evidence="2" id="KW-0645">Protease</keyword>
<feature type="compositionally biased region" description="Polar residues" evidence="4">
    <location>
        <begin position="587"/>
        <end position="596"/>
    </location>
</feature>
<evidence type="ECO:0000313" key="6">
    <source>
        <dbReference type="EMBL" id="KAH0917928.1"/>
    </source>
</evidence>
<dbReference type="PROSITE" id="PS50600">
    <property type="entry name" value="ULP_PROTEASE"/>
    <property type="match status" value="1"/>
</dbReference>
<dbReference type="Pfam" id="PF09331">
    <property type="entry name" value="DUF1985"/>
    <property type="match status" value="1"/>
</dbReference>
<protein>
    <recommendedName>
        <fullName evidence="5">Ubiquitin-like protease family profile domain-containing protein</fullName>
    </recommendedName>
</protein>